<evidence type="ECO:0000313" key="3">
    <source>
        <dbReference type="EMBL" id="PJC79849.1"/>
    </source>
</evidence>
<accession>A0A2M8GJH9</accession>
<name>A0A2M8GJH9_9BACT</name>
<feature type="coiled-coil region" evidence="1">
    <location>
        <begin position="32"/>
        <end position="70"/>
    </location>
</feature>
<evidence type="ECO:0000256" key="1">
    <source>
        <dbReference type="SAM" id="Coils"/>
    </source>
</evidence>
<dbReference type="Proteomes" id="UP000228960">
    <property type="component" value="Unassembled WGS sequence"/>
</dbReference>
<keyword evidence="2" id="KW-1133">Transmembrane helix</keyword>
<keyword evidence="2" id="KW-0812">Transmembrane</keyword>
<dbReference type="AlphaFoldDB" id="A0A2M8GJH9"/>
<keyword evidence="1" id="KW-0175">Coiled coil</keyword>
<comment type="caution">
    <text evidence="3">The sequence shown here is derived from an EMBL/GenBank/DDBJ whole genome shotgun (WGS) entry which is preliminary data.</text>
</comment>
<reference evidence="4" key="1">
    <citation type="submission" date="2017-09" db="EMBL/GenBank/DDBJ databases">
        <title>Depth-based differentiation of microbial function through sediment-hosted aquifers and enrichment of novel symbionts in the deep terrestrial subsurface.</title>
        <authorList>
            <person name="Probst A.J."/>
            <person name="Ladd B."/>
            <person name="Jarett J.K."/>
            <person name="Geller-Mcgrath D.E."/>
            <person name="Sieber C.M.K."/>
            <person name="Emerson J.B."/>
            <person name="Anantharaman K."/>
            <person name="Thomas B.C."/>
            <person name="Malmstrom R."/>
            <person name="Stieglmeier M."/>
            <person name="Klingl A."/>
            <person name="Woyke T."/>
            <person name="Ryan C.M."/>
            <person name="Banfield J.F."/>
        </authorList>
    </citation>
    <scope>NUCLEOTIDE SEQUENCE [LARGE SCALE GENOMIC DNA]</scope>
</reference>
<feature type="non-terminal residue" evidence="3">
    <location>
        <position position="153"/>
    </location>
</feature>
<proteinExistence type="predicted"/>
<sequence length="153" mass="18183">MIKKILINLGRPIYKLLLLSFIFIKKIIVGVLNWINQNINNYKNKINLLKNKKQNLLNKLKKNLINNKNQYLILVNKIKTKFSLINKFNKRTNFIHNKIIFVSKKKSTPILPLNKGGANKYIRYYLIFSIFMILGSLICLWFYWTILQDLPNV</sequence>
<gene>
    <name evidence="3" type="ORF">CO009_03245</name>
</gene>
<feature type="transmembrane region" description="Helical" evidence="2">
    <location>
        <begin position="124"/>
        <end position="144"/>
    </location>
</feature>
<dbReference type="EMBL" id="PFQM01000095">
    <property type="protein sequence ID" value="PJC79849.1"/>
    <property type="molecule type" value="Genomic_DNA"/>
</dbReference>
<protein>
    <submittedName>
        <fullName evidence="3">Uncharacterized protein</fullName>
    </submittedName>
</protein>
<evidence type="ECO:0000256" key="2">
    <source>
        <dbReference type="SAM" id="Phobius"/>
    </source>
</evidence>
<feature type="transmembrane region" description="Helical" evidence="2">
    <location>
        <begin position="12"/>
        <end position="35"/>
    </location>
</feature>
<keyword evidence="2" id="KW-0472">Membrane</keyword>
<evidence type="ECO:0000313" key="4">
    <source>
        <dbReference type="Proteomes" id="UP000228960"/>
    </source>
</evidence>
<organism evidence="3 4">
    <name type="scientific">Candidatus Shapirobacteria bacterium CG_4_8_14_3_um_filter_35_11</name>
    <dbReference type="NCBI Taxonomy" id="1974874"/>
    <lineage>
        <taxon>Bacteria</taxon>
        <taxon>Candidatus Shapironibacteriota</taxon>
    </lineage>
</organism>